<dbReference type="GO" id="GO:0071897">
    <property type="term" value="P:DNA biosynthetic process"/>
    <property type="evidence" value="ECO:0007669"/>
    <property type="project" value="UniProtKB-KW"/>
</dbReference>
<dbReference type="GO" id="GO:0004748">
    <property type="term" value="F:ribonucleoside-diphosphate reductase activity, thioredoxin disulfide as acceptor"/>
    <property type="evidence" value="ECO:0007669"/>
    <property type="project" value="UniProtKB-EC"/>
</dbReference>
<evidence type="ECO:0000256" key="5">
    <source>
        <dbReference type="ARBA" id="ARBA00047754"/>
    </source>
</evidence>
<dbReference type="Proteomes" id="UP000001591">
    <property type="component" value="Chromosome"/>
</dbReference>
<keyword evidence="4" id="KW-0547">Nucleotide-binding</keyword>
<dbReference type="EMBL" id="CP000613">
    <property type="protein sequence ID" value="ACI97507.1"/>
    <property type="molecule type" value="Genomic_DNA"/>
</dbReference>
<dbReference type="EC" id="1.17.4.1" evidence="2"/>
<gene>
    <name evidence="7" type="ordered locus">RC1_0057</name>
</gene>
<evidence type="ECO:0000256" key="3">
    <source>
        <dbReference type="ARBA" id="ARBA00022634"/>
    </source>
</evidence>
<keyword evidence="3" id="KW-0237">DNA synthesis</keyword>
<evidence type="ECO:0000256" key="2">
    <source>
        <dbReference type="ARBA" id="ARBA00012274"/>
    </source>
</evidence>
<dbReference type="eggNOG" id="COG3750">
    <property type="taxonomic scope" value="Bacteria"/>
</dbReference>
<evidence type="ECO:0000259" key="6">
    <source>
        <dbReference type="Pfam" id="PF12637"/>
    </source>
</evidence>
<dbReference type="GO" id="GO:0000166">
    <property type="term" value="F:nucleotide binding"/>
    <property type="evidence" value="ECO:0007669"/>
    <property type="project" value="UniProtKB-KW"/>
</dbReference>
<proteinExistence type="inferred from homology"/>
<evidence type="ECO:0000256" key="4">
    <source>
        <dbReference type="ARBA" id="ARBA00022741"/>
    </source>
</evidence>
<dbReference type="InterPro" id="IPR024434">
    <property type="entry name" value="TSCPD_dom"/>
</dbReference>
<evidence type="ECO:0000313" key="8">
    <source>
        <dbReference type="Proteomes" id="UP000001591"/>
    </source>
</evidence>
<organism evidence="7 8">
    <name type="scientific">Rhodospirillum centenum (strain ATCC 51521 / SW)</name>
    <dbReference type="NCBI Taxonomy" id="414684"/>
    <lineage>
        <taxon>Bacteria</taxon>
        <taxon>Pseudomonadati</taxon>
        <taxon>Pseudomonadota</taxon>
        <taxon>Alphaproteobacteria</taxon>
        <taxon>Rhodospirillales</taxon>
        <taxon>Rhodospirillaceae</taxon>
        <taxon>Rhodospirillum</taxon>
    </lineage>
</organism>
<dbReference type="KEGG" id="rce:RC1_0057"/>
<reference evidence="7 8" key="1">
    <citation type="journal article" date="2010" name="BMC Genomics">
        <title>Metabolic flexibility revealed in the genome of the cyst-forming alpha-1 proteobacterium Rhodospirillum centenum.</title>
        <authorList>
            <person name="Lu Y.K."/>
            <person name="Marden J."/>
            <person name="Han M."/>
            <person name="Swingley W.D."/>
            <person name="Mastrian S.D."/>
            <person name="Chowdhury S.R."/>
            <person name="Hao J."/>
            <person name="Helmy T."/>
            <person name="Kim S."/>
            <person name="Kurdoglu A.A."/>
            <person name="Matthies H.J."/>
            <person name="Rollo D."/>
            <person name="Stothard P."/>
            <person name="Blankenship R.E."/>
            <person name="Bauer C.E."/>
            <person name="Touchman J.W."/>
        </authorList>
    </citation>
    <scope>NUCLEOTIDE SEQUENCE [LARGE SCALE GENOMIC DNA]</scope>
    <source>
        <strain evidence="8">ATCC 51521 / SW</strain>
    </source>
</reference>
<dbReference type="Pfam" id="PF12637">
    <property type="entry name" value="TSCPD"/>
    <property type="match status" value="1"/>
</dbReference>
<dbReference type="HOGENOM" id="CLU_165950_0_0_5"/>
<dbReference type="OrthoDB" id="8020873at2"/>
<dbReference type="AlphaFoldDB" id="B6IPX1"/>
<accession>B6IPX1</accession>
<dbReference type="STRING" id="414684.RC1_0057"/>
<feature type="domain" description="TSCPD" evidence="6">
    <location>
        <begin position="7"/>
        <end position="97"/>
    </location>
</feature>
<keyword evidence="8" id="KW-1185">Reference proteome</keyword>
<protein>
    <recommendedName>
        <fullName evidence="2">ribonucleoside-diphosphate reductase</fullName>
        <ecNumber evidence="2">1.17.4.1</ecNumber>
    </recommendedName>
</protein>
<comment type="catalytic activity">
    <reaction evidence="5">
        <text>a 2'-deoxyribonucleoside 5'-diphosphate + [thioredoxin]-disulfide + H2O = a ribonucleoside 5'-diphosphate + [thioredoxin]-dithiol</text>
        <dbReference type="Rhea" id="RHEA:23252"/>
        <dbReference type="Rhea" id="RHEA-COMP:10698"/>
        <dbReference type="Rhea" id="RHEA-COMP:10700"/>
        <dbReference type="ChEBI" id="CHEBI:15377"/>
        <dbReference type="ChEBI" id="CHEBI:29950"/>
        <dbReference type="ChEBI" id="CHEBI:50058"/>
        <dbReference type="ChEBI" id="CHEBI:57930"/>
        <dbReference type="ChEBI" id="CHEBI:73316"/>
        <dbReference type="EC" id="1.17.4.1"/>
    </reaction>
</comment>
<sequence length="103" mass="11016">MSRIRRPDRRPAETAEIAFDGQRFTVTIGFYPDGRPGEVFADGARIGSDLDALLDDACVALSLLLQHGVDPRRLAGSMGRLGDQRPASLIGAVADLLAGEVRP</sequence>
<comment type="similarity">
    <text evidence="1">Belongs to the ribonucleoside diphosphate reductase class-2 family.</text>
</comment>
<name>B6IPX1_RHOCS</name>
<evidence type="ECO:0000256" key="1">
    <source>
        <dbReference type="ARBA" id="ARBA00007405"/>
    </source>
</evidence>
<dbReference type="RefSeq" id="WP_012565298.1">
    <property type="nucleotide sequence ID" value="NC_011420.2"/>
</dbReference>
<evidence type="ECO:0000313" key="7">
    <source>
        <dbReference type="EMBL" id="ACI97507.1"/>
    </source>
</evidence>